<dbReference type="NCBIfam" id="TIGR02492">
    <property type="entry name" value="flgK_ends"/>
    <property type="match status" value="1"/>
</dbReference>
<organism evidence="11 12">
    <name type="scientific">Pseudalkalibacillus berkeleyi</name>
    <dbReference type="NCBI Taxonomy" id="1069813"/>
    <lineage>
        <taxon>Bacteria</taxon>
        <taxon>Bacillati</taxon>
        <taxon>Bacillota</taxon>
        <taxon>Bacilli</taxon>
        <taxon>Bacillales</taxon>
        <taxon>Fictibacillaceae</taxon>
        <taxon>Pseudalkalibacillus</taxon>
    </lineage>
</organism>
<dbReference type="SUPFAM" id="SSF64518">
    <property type="entry name" value="Phase 1 flagellin"/>
    <property type="match status" value="1"/>
</dbReference>
<evidence type="ECO:0000313" key="11">
    <source>
        <dbReference type="EMBL" id="MCF6138757.1"/>
    </source>
</evidence>
<dbReference type="InterPro" id="IPR002371">
    <property type="entry name" value="FlgK"/>
</dbReference>
<accession>A0ABS9H4J8</accession>
<reference evidence="11 12" key="1">
    <citation type="submission" date="2022-01" db="EMBL/GenBank/DDBJ databases">
        <title>Alkalihalobacillus sp. EGI L200015, a novel bacterium isolated from a salt lake sediment.</title>
        <authorList>
            <person name="Gao L."/>
            <person name="Fang B.-Z."/>
            <person name="Li W.-J."/>
        </authorList>
    </citation>
    <scope>NUCLEOTIDE SEQUENCE [LARGE SCALE GENOMIC DNA]</scope>
    <source>
        <strain evidence="11 12">KCTC 12718</strain>
    </source>
</reference>
<keyword evidence="5 7" id="KW-0964">Secreted</keyword>
<dbReference type="InterPro" id="IPR053927">
    <property type="entry name" value="FlgK_helical"/>
</dbReference>
<dbReference type="InterPro" id="IPR001444">
    <property type="entry name" value="Flag_bb_rod_N"/>
</dbReference>
<dbReference type="Pfam" id="PF22638">
    <property type="entry name" value="FlgK_D1"/>
    <property type="match status" value="1"/>
</dbReference>
<dbReference type="RefSeq" id="WP_236336651.1">
    <property type="nucleotide sequence ID" value="NZ_JAKIJS010000001.1"/>
</dbReference>
<sequence length="516" mass="55817">MSSTFHGLETSLRGLRTHQSALNTTGHNISNASTPGYSRQRVNFSQTEPYPAAARNRPQVPGQMGTGVEAGTVQRVRESFLDLQFRGENTKSGYWASRSDALQKMEEVMNEPSDHGLAKTMDRFWQSLQDLAVNPEDSGARSVVRQRGIALAETFNYLSSSLNSIRDDFKTQIDVTAKEINSIAEQINDINKQIGEIEPHGYLTNDLYDKRDALVDRLSELANVKVTAVGSGGQSLDIAEGKYTIELMDASGNSIGTLVDGANLTGNTLEILDSDSNGLMDSFALTPFGSNTQGPATPIENFTSKGKLLGLIESYGKEDTGGNVSGIYPEMLSKVDEMAYQFATEFNNVHESGYGLSSTSPNTNTGKKFFDELTSTQGAASQIKLHSDVTGANGLNNIAASTDGNAGDGSNALALGEVKDETFTFSSGDSTLQSFYEGIIGEMAVDAQQANRLMDNSNTLKQSVEERRQSVSGVSLDEEMTKMMQFQHAYNAAARNITSIDEMLDRIINGMGRVGR</sequence>
<feature type="domain" description="Flagellar basal-body/hook protein C-terminal" evidence="9">
    <location>
        <begin position="471"/>
        <end position="509"/>
    </location>
</feature>
<dbReference type="Pfam" id="PF06429">
    <property type="entry name" value="Flg_bbr_C"/>
    <property type="match status" value="1"/>
</dbReference>
<keyword evidence="12" id="KW-1185">Reference proteome</keyword>
<dbReference type="Proteomes" id="UP001649381">
    <property type="component" value="Unassembled WGS sequence"/>
</dbReference>
<feature type="domain" description="Flagellar basal body rod protein N-terminal" evidence="8">
    <location>
        <begin position="8"/>
        <end position="37"/>
    </location>
</feature>
<evidence type="ECO:0000259" key="10">
    <source>
        <dbReference type="Pfam" id="PF22638"/>
    </source>
</evidence>
<feature type="domain" description="Flagellar hook-associated protein FlgK helical" evidence="10">
    <location>
        <begin position="102"/>
        <end position="370"/>
    </location>
</feature>
<dbReference type="PANTHER" id="PTHR30033:SF1">
    <property type="entry name" value="FLAGELLAR HOOK-ASSOCIATED PROTEIN 1"/>
    <property type="match status" value="1"/>
</dbReference>
<comment type="similarity">
    <text evidence="3 7">Belongs to the flagella basal body rod proteins family.</text>
</comment>
<proteinExistence type="inferred from homology"/>
<gene>
    <name evidence="7 11" type="primary">flgK</name>
    <name evidence="11" type="ORF">L2716_13555</name>
</gene>
<evidence type="ECO:0000256" key="1">
    <source>
        <dbReference type="ARBA" id="ARBA00004365"/>
    </source>
</evidence>
<evidence type="ECO:0000256" key="3">
    <source>
        <dbReference type="ARBA" id="ARBA00009677"/>
    </source>
</evidence>
<keyword evidence="11" id="KW-0966">Cell projection</keyword>
<name>A0ABS9H4J8_9BACL</name>
<dbReference type="PRINTS" id="PR01005">
    <property type="entry name" value="FLGHOOKAP1"/>
</dbReference>
<dbReference type="PANTHER" id="PTHR30033">
    <property type="entry name" value="FLAGELLAR HOOK-ASSOCIATED PROTEIN 1"/>
    <property type="match status" value="1"/>
</dbReference>
<keyword evidence="6 7" id="KW-0975">Bacterial flagellum</keyword>
<comment type="subcellular location">
    <subcellularLocation>
        <location evidence="1 7">Bacterial flagellum</location>
    </subcellularLocation>
    <subcellularLocation>
        <location evidence="2 7">Secreted</location>
    </subcellularLocation>
</comment>
<dbReference type="Pfam" id="PF00460">
    <property type="entry name" value="Flg_bb_rod"/>
    <property type="match status" value="1"/>
</dbReference>
<evidence type="ECO:0000256" key="7">
    <source>
        <dbReference type="RuleBase" id="RU362065"/>
    </source>
</evidence>
<evidence type="ECO:0000256" key="6">
    <source>
        <dbReference type="ARBA" id="ARBA00023143"/>
    </source>
</evidence>
<dbReference type="InterPro" id="IPR010930">
    <property type="entry name" value="Flg_bb/hook_C_dom"/>
</dbReference>
<evidence type="ECO:0000256" key="4">
    <source>
        <dbReference type="ARBA" id="ARBA00016244"/>
    </source>
</evidence>
<keyword evidence="11" id="KW-0969">Cilium</keyword>
<comment type="caution">
    <text evidence="11">The sequence shown here is derived from an EMBL/GenBank/DDBJ whole genome shotgun (WGS) entry which is preliminary data.</text>
</comment>
<evidence type="ECO:0000256" key="5">
    <source>
        <dbReference type="ARBA" id="ARBA00022525"/>
    </source>
</evidence>
<evidence type="ECO:0000256" key="2">
    <source>
        <dbReference type="ARBA" id="ARBA00004613"/>
    </source>
</evidence>
<protein>
    <recommendedName>
        <fullName evidence="4 7">Flagellar hook-associated protein 1</fullName>
        <shortName evidence="7">HAP1</shortName>
    </recommendedName>
</protein>
<keyword evidence="11" id="KW-0282">Flagellum</keyword>
<evidence type="ECO:0000259" key="9">
    <source>
        <dbReference type="Pfam" id="PF06429"/>
    </source>
</evidence>
<evidence type="ECO:0000259" key="8">
    <source>
        <dbReference type="Pfam" id="PF00460"/>
    </source>
</evidence>
<dbReference type="EMBL" id="JAKIJS010000001">
    <property type="protein sequence ID" value="MCF6138757.1"/>
    <property type="molecule type" value="Genomic_DNA"/>
</dbReference>
<evidence type="ECO:0000313" key="12">
    <source>
        <dbReference type="Proteomes" id="UP001649381"/>
    </source>
</evidence>